<reference evidence="8" key="1">
    <citation type="submission" date="2013-09" db="EMBL/GenBank/DDBJ databases">
        <title>Corchorus olitorius genome sequencing.</title>
        <authorList>
            <person name="Alam M."/>
            <person name="Haque M.S."/>
            <person name="Islam M.S."/>
            <person name="Emdad E.M."/>
            <person name="Islam M.M."/>
            <person name="Ahmed B."/>
            <person name="Halim A."/>
            <person name="Hossen Q.M.M."/>
            <person name="Hossain M.Z."/>
            <person name="Ahmed R."/>
            <person name="Khan M.M."/>
            <person name="Islam R."/>
            <person name="Rashid M.M."/>
            <person name="Khan S.A."/>
            <person name="Rahman M.S."/>
            <person name="Alam M."/>
            <person name="Yahiya A.S."/>
            <person name="Khan M.S."/>
            <person name="Azam M.S."/>
            <person name="Haque T."/>
            <person name="Lashkar M.Z.H."/>
            <person name="Akhand A.I."/>
            <person name="Morshed G."/>
            <person name="Roy S."/>
            <person name="Uddin K.S."/>
            <person name="Rabeya T."/>
            <person name="Hossain A.S."/>
            <person name="Chowdhury A."/>
            <person name="Snigdha A.R."/>
            <person name="Mortoza M.S."/>
            <person name="Matin S.A."/>
            <person name="Hoque S.M.E."/>
            <person name="Islam M.K."/>
            <person name="Roy D.K."/>
            <person name="Haider R."/>
            <person name="Moosa M.M."/>
            <person name="Elias S.M."/>
            <person name="Hasan A.M."/>
            <person name="Jahan S."/>
            <person name="Shafiuddin M."/>
            <person name="Mahmood N."/>
            <person name="Shommy N.S."/>
        </authorList>
    </citation>
    <scope>NUCLEOTIDE SEQUENCE [LARGE SCALE GENOMIC DNA]</scope>
    <source>
        <strain evidence="8">cv. O-4</strain>
    </source>
</reference>
<comment type="similarity">
    <text evidence="2">Belongs to the importin beta family.</text>
</comment>
<name>A0A1R3KJ31_9ROSI</name>
<dbReference type="SUPFAM" id="SSF48371">
    <property type="entry name" value="ARM repeat"/>
    <property type="match status" value="1"/>
</dbReference>
<gene>
    <name evidence="7" type="ORF">COLO4_07633</name>
</gene>
<feature type="domain" description="Exportin-1/Importin-beta-like" evidence="6">
    <location>
        <begin position="92"/>
        <end position="229"/>
    </location>
</feature>
<protein>
    <submittedName>
        <fullName evidence="7">Armadillo-like helical</fullName>
    </submittedName>
</protein>
<dbReference type="InterPro" id="IPR016024">
    <property type="entry name" value="ARM-type_fold"/>
</dbReference>
<accession>A0A1R3KJ31</accession>
<dbReference type="AlphaFoldDB" id="A0A1R3KJ31"/>
<dbReference type="InterPro" id="IPR011989">
    <property type="entry name" value="ARM-like"/>
</dbReference>
<evidence type="ECO:0000259" key="6">
    <source>
        <dbReference type="Pfam" id="PF08389"/>
    </source>
</evidence>
<dbReference type="Pfam" id="PF03810">
    <property type="entry name" value="IBN_N"/>
    <property type="match status" value="1"/>
</dbReference>
<evidence type="ECO:0000256" key="4">
    <source>
        <dbReference type="ARBA" id="ARBA00023242"/>
    </source>
</evidence>
<dbReference type="InterPro" id="IPR013598">
    <property type="entry name" value="Exportin-1/Importin-b-like"/>
</dbReference>
<keyword evidence="8" id="KW-1185">Reference proteome</keyword>
<dbReference type="OrthoDB" id="435593at2759"/>
<evidence type="ECO:0000313" key="7">
    <source>
        <dbReference type="EMBL" id="OMP07095.1"/>
    </source>
</evidence>
<dbReference type="STRING" id="93759.A0A1R3KJ31"/>
<dbReference type="Proteomes" id="UP000187203">
    <property type="component" value="Unassembled WGS sequence"/>
</dbReference>
<dbReference type="GO" id="GO:0031267">
    <property type="term" value="F:small GTPase binding"/>
    <property type="evidence" value="ECO:0007669"/>
    <property type="project" value="InterPro"/>
</dbReference>
<keyword evidence="3" id="KW-0813">Transport</keyword>
<dbReference type="Pfam" id="PF24138">
    <property type="entry name" value="TPR_TNPO3_IPO13_2nd"/>
    <property type="match status" value="1"/>
</dbReference>
<organism evidence="7 8">
    <name type="scientific">Corchorus olitorius</name>
    <dbReference type="NCBI Taxonomy" id="93759"/>
    <lineage>
        <taxon>Eukaryota</taxon>
        <taxon>Viridiplantae</taxon>
        <taxon>Streptophyta</taxon>
        <taxon>Embryophyta</taxon>
        <taxon>Tracheophyta</taxon>
        <taxon>Spermatophyta</taxon>
        <taxon>Magnoliopsida</taxon>
        <taxon>eudicotyledons</taxon>
        <taxon>Gunneridae</taxon>
        <taxon>Pentapetalae</taxon>
        <taxon>rosids</taxon>
        <taxon>malvids</taxon>
        <taxon>Malvales</taxon>
        <taxon>Malvaceae</taxon>
        <taxon>Grewioideae</taxon>
        <taxon>Apeibeae</taxon>
        <taxon>Corchorus</taxon>
    </lineage>
</organism>
<dbReference type="GO" id="GO:0005634">
    <property type="term" value="C:nucleus"/>
    <property type="evidence" value="ECO:0007669"/>
    <property type="project" value="UniProtKB-SubCell"/>
</dbReference>
<dbReference type="EMBL" id="AWUE01013412">
    <property type="protein sequence ID" value="OMP07095.1"/>
    <property type="molecule type" value="Genomic_DNA"/>
</dbReference>
<dbReference type="Pfam" id="PF08389">
    <property type="entry name" value="Xpo1"/>
    <property type="match status" value="1"/>
</dbReference>
<sequence>MQSLELQNTVKEALNALYHHPDDGVRMQADRWLQDFQRTIDAWQVADNLLHDATSNLETLIFCSQTLRSKVQRDFEELPSEAFRQLRDSLNISIAVAALAVHVPAEDWGDGGIVNWLRVEMNSHPDYIPGFLELLTVLPEETFNYKIAARPERRRHFEKELTSQMETVLNILTTCLNISELKEQVLEAFASWLRLKHGIPGSVLAAHPLVLTALSSLNSEILSEASVNVVSELIHYTASGSSGGVSVQMPLIQVLVPQVMSLQAQLRDSSKDEEDVKAIARLFADMGDSYVELIATGSSEAMMIVNALLEVASVPEYDIASMTFNFWHSLQVILTKRNSNSSFGDEASIEAERNRRLQIFFKTCSAPAVVNGERHLKDATDLVLLRLAPEFNIPKTIKNFHMRISRNSNRLDMIFKLPVQCNIFSRWISRGLFMVQFHSIPSRNPDGSVMLLAVADVLTDAASVLGGAATLEILYVKLVEAVSCCGHENGEWRPAEAALFCIRAISNYVSVVEENVMPQVMDLLLKLPHQPQLLQTVCLIIGAYSKWLDAAPSGFSKLPLVIEILMSGMRTSEDSAAAAALAFRHICDDGEDDFLYDSSCGILNSEPKLFLFNADCRKKLCAYCKQLFHIYYTAVNGEGSFKGSAEDSLHLVEALSMVITELPPEPAKDALEELCSSVVTPLQEVINQGPEVLEKKHARELTVHIDRFAYIFRYVNHPGAVADAIHRLWPIFKAIFDLRAWDMRTMESLCRACKYAVRTSGRLMGITIGAMLEEIQGLYQQHHQPCFLYLSSEVIKIFGSDPACASYLKNMIEALFTRTTCLLTNIKEFTTRPDIADDCFLLASRCIRYCPQLFIPSAVFPALVDCSVIGITVQHREASNSVLTFLSDIFDLAKSSKGEQFLSIRDNVVIPRGATITRVLVAALTGALPSSRLETVTYALLALTRAYGMQALEWARESVSLIPLTAVKEVERSRFLQALSDAASGADVNALMAPVEELSDVCRRNRTVQEIVQGALKPHELNMVGVS</sequence>
<dbReference type="Gene3D" id="1.25.10.10">
    <property type="entry name" value="Leucine-rich Repeat Variant"/>
    <property type="match status" value="3"/>
</dbReference>
<dbReference type="InterPro" id="IPR058537">
    <property type="entry name" value="TPR_TNPO3_IPO13_4th"/>
</dbReference>
<comment type="caution">
    <text evidence="7">The sequence shown here is derived from an EMBL/GenBank/DDBJ whole genome shotgun (WGS) entry which is preliminary data.</text>
</comment>
<dbReference type="GO" id="GO:0006606">
    <property type="term" value="P:protein import into nucleus"/>
    <property type="evidence" value="ECO:0007669"/>
    <property type="project" value="TreeGrafter"/>
</dbReference>
<evidence type="ECO:0000313" key="8">
    <source>
        <dbReference type="Proteomes" id="UP000187203"/>
    </source>
</evidence>
<dbReference type="Pfam" id="PF24139">
    <property type="entry name" value="TPR_TNPO3_IPO13_4th"/>
    <property type="match status" value="1"/>
</dbReference>
<dbReference type="InterPro" id="IPR057941">
    <property type="entry name" value="TPR_TNPO3_IPO13_2nd"/>
</dbReference>
<dbReference type="GO" id="GO:0005737">
    <property type="term" value="C:cytoplasm"/>
    <property type="evidence" value="ECO:0007669"/>
    <property type="project" value="TreeGrafter"/>
</dbReference>
<proteinExistence type="inferred from homology"/>
<dbReference type="PANTHER" id="PTHR12363">
    <property type="entry name" value="TRANSPORTIN 3 AND IMPORTIN 13"/>
    <property type="match status" value="1"/>
</dbReference>
<keyword evidence="4" id="KW-0539">Nucleus</keyword>
<evidence type="ECO:0000256" key="3">
    <source>
        <dbReference type="ARBA" id="ARBA00022448"/>
    </source>
</evidence>
<feature type="domain" description="Importin N-terminal" evidence="5">
    <location>
        <begin position="29"/>
        <end position="90"/>
    </location>
</feature>
<evidence type="ECO:0000259" key="5">
    <source>
        <dbReference type="Pfam" id="PF03810"/>
    </source>
</evidence>
<evidence type="ECO:0000256" key="2">
    <source>
        <dbReference type="ARBA" id="ARBA00007991"/>
    </source>
</evidence>
<dbReference type="InterPro" id="IPR001494">
    <property type="entry name" value="Importin-beta_N"/>
</dbReference>
<dbReference type="InterPro" id="IPR051345">
    <property type="entry name" value="Importin_beta-like_NTR"/>
</dbReference>
<comment type="subcellular location">
    <subcellularLocation>
        <location evidence="1">Nucleus</location>
    </subcellularLocation>
</comment>
<evidence type="ECO:0000256" key="1">
    <source>
        <dbReference type="ARBA" id="ARBA00004123"/>
    </source>
</evidence>
<dbReference type="PANTHER" id="PTHR12363:SF33">
    <property type="entry name" value="IMPORTIN-13"/>
    <property type="match status" value="1"/>
</dbReference>